<dbReference type="EMBL" id="LAHD01000036">
    <property type="protein sequence ID" value="PHK03531.1"/>
    <property type="molecule type" value="Genomic_DNA"/>
</dbReference>
<reference evidence="1 2" key="1">
    <citation type="submission" date="2015-02" db="EMBL/GenBank/DDBJ databases">
        <title>Nostoc linckia genome annotation.</title>
        <authorList>
            <person name="Zhou Z."/>
        </authorList>
    </citation>
    <scope>NUCLEOTIDE SEQUENCE [LARGE SCALE GENOMIC DNA]</scope>
    <source>
        <strain evidence="2">z8</strain>
    </source>
</reference>
<organism evidence="1 2">
    <name type="scientific">Nostoc linckia z8</name>
    <dbReference type="NCBI Taxonomy" id="1628746"/>
    <lineage>
        <taxon>Bacteria</taxon>
        <taxon>Bacillati</taxon>
        <taxon>Cyanobacteriota</taxon>
        <taxon>Cyanophyceae</taxon>
        <taxon>Nostocales</taxon>
        <taxon>Nostocaceae</taxon>
        <taxon>Nostoc</taxon>
    </lineage>
</organism>
<evidence type="ECO:0000313" key="1">
    <source>
        <dbReference type="EMBL" id="PHK03531.1"/>
    </source>
</evidence>
<dbReference type="Proteomes" id="UP000222310">
    <property type="component" value="Unassembled WGS sequence"/>
</dbReference>
<comment type="caution">
    <text evidence="1">The sequence shown here is derived from an EMBL/GenBank/DDBJ whole genome shotgun (WGS) entry which is preliminary data.</text>
</comment>
<gene>
    <name evidence="1" type="ORF">VF08_14465</name>
</gene>
<accession>A0A9Q6EL15</accession>
<proteinExistence type="predicted"/>
<evidence type="ECO:0000313" key="2">
    <source>
        <dbReference type="Proteomes" id="UP000222310"/>
    </source>
</evidence>
<name>A0A9Q6EL15_NOSLI</name>
<dbReference type="AlphaFoldDB" id="A0A9Q6EL15"/>
<protein>
    <submittedName>
        <fullName evidence="1">Uncharacterized protein</fullName>
    </submittedName>
</protein>
<dbReference type="GeneID" id="57096933"/>
<dbReference type="RefSeq" id="WP_099069313.1">
    <property type="nucleotide sequence ID" value="NZ_LAHD01000036.1"/>
</dbReference>
<sequence length="87" mass="9716">MADSDKLQKVLNICNHLSADEKVEVVRRLAGDCSLSVVFGNYLHTEMIDQINKFSDNELMAAMLKAIAKKISSQDSSQESERNKKGE</sequence>